<dbReference type="Proteomes" id="UP000315400">
    <property type="component" value="Unassembled WGS sequence"/>
</dbReference>
<dbReference type="PRINTS" id="PR00811">
    <property type="entry name" value="BCTERIALGSPD"/>
</dbReference>
<feature type="region of interest" description="Disordered" evidence="2">
    <location>
        <begin position="405"/>
        <end position="439"/>
    </location>
</feature>
<dbReference type="AlphaFoldDB" id="A0A540VUW4"/>
<feature type="domain" description="Pilus formation protein N-terminal" evidence="5">
    <location>
        <begin position="30"/>
        <end position="98"/>
    </location>
</feature>
<protein>
    <submittedName>
        <fullName evidence="6">Uncharacterized protein</fullName>
    </submittedName>
</protein>
<evidence type="ECO:0000256" key="1">
    <source>
        <dbReference type="RuleBase" id="RU004003"/>
    </source>
</evidence>
<dbReference type="PANTHER" id="PTHR30332:SF17">
    <property type="entry name" value="TYPE IV PILIATION SYSTEM PROTEIN DR_0774-RELATED"/>
    <property type="match status" value="1"/>
</dbReference>
<dbReference type="PANTHER" id="PTHR30332">
    <property type="entry name" value="PROBABLE GENERAL SECRETION PATHWAY PROTEIN D"/>
    <property type="match status" value="1"/>
</dbReference>
<evidence type="ECO:0000313" key="6">
    <source>
        <dbReference type="EMBL" id="TQF00549.1"/>
    </source>
</evidence>
<dbReference type="InterPro" id="IPR001775">
    <property type="entry name" value="GspD/PilQ"/>
</dbReference>
<feature type="compositionally biased region" description="Low complexity" evidence="2">
    <location>
        <begin position="419"/>
        <end position="431"/>
    </location>
</feature>
<dbReference type="GO" id="GO:0015627">
    <property type="term" value="C:type II protein secretion system complex"/>
    <property type="evidence" value="ECO:0007669"/>
    <property type="project" value="TreeGrafter"/>
</dbReference>
<feature type="chain" id="PRO_5021869867" evidence="3">
    <location>
        <begin position="26"/>
        <end position="439"/>
    </location>
</feature>
<reference evidence="6 7" key="1">
    <citation type="submission" date="2019-06" db="EMBL/GenBank/DDBJ databases">
        <title>Metagenome assembled Genome of Spiribacter salinus SL48-SHIP from the microbial mat of Salt Lake 48 (Novosibirsk region, Russia).</title>
        <authorList>
            <person name="Shipova A."/>
            <person name="Rozanov A.S."/>
            <person name="Bryanskaya A.V."/>
            <person name="Peltek S.E."/>
        </authorList>
    </citation>
    <scope>NUCLEOTIDE SEQUENCE [LARGE SCALE GENOMIC DNA]</scope>
    <source>
        <strain evidence="6">SL48-SHIP-2</strain>
    </source>
</reference>
<dbReference type="InterPro" id="IPR032789">
    <property type="entry name" value="T2SS-T3SS_pil_N"/>
</dbReference>
<evidence type="ECO:0000259" key="5">
    <source>
        <dbReference type="Pfam" id="PF13629"/>
    </source>
</evidence>
<accession>A0A540VUW4</accession>
<keyword evidence="3" id="KW-0732">Signal</keyword>
<dbReference type="InterPro" id="IPR004846">
    <property type="entry name" value="T2SS/T3SS_dom"/>
</dbReference>
<feature type="signal peptide" evidence="3">
    <location>
        <begin position="1"/>
        <end position="25"/>
    </location>
</feature>
<evidence type="ECO:0000259" key="4">
    <source>
        <dbReference type="Pfam" id="PF00263"/>
    </source>
</evidence>
<sequence length="439" mass="47583">MTFRHLQAALPLMLCLFLMTHPVTSAGADPEAIRIEVGHSAILAVPGIKRVAIASSRIAEVEVVEPADELVIFARRAGTTDLRVWRDNGSSGRYRIHVRAPAQSVPSEQIEHLAYRVDGVRLERFNEEYLLTGQPTNETAQRRLKALIEAYPMVRDFTDASAPPAVDTVRLQARFVELSQSSLRQIGFNWNNRSPAISFAYASDLYTNDVFRGGLGDFLPDGQLPLDIGQSNTYLGVGASLSAMIDLLGEQGEAQVIAEPMLSTLSGASAEFQAGGEVPIPIQGDDGATTVSFRDYGILLRVEPFVTADREIQTRVEVEVSNVDESISVLGIPGFAVRNAATEMRGRSGETLLIAGLIDGQQSEAVSQLPGLGDLPILGTLFKSRRFQRDETELVVLITPYIEGETDTPTASKASLAKPSNPRPSDNSDSRLPLEGFPP</sequence>
<comment type="similarity">
    <text evidence="1">Belongs to the bacterial secretin family.</text>
</comment>
<dbReference type="STRING" id="1260251.SPISAL_03655"/>
<organism evidence="6 7">
    <name type="scientific">Spiribacter salinus</name>
    <dbReference type="NCBI Taxonomy" id="1335746"/>
    <lineage>
        <taxon>Bacteria</taxon>
        <taxon>Pseudomonadati</taxon>
        <taxon>Pseudomonadota</taxon>
        <taxon>Gammaproteobacteria</taxon>
        <taxon>Chromatiales</taxon>
        <taxon>Ectothiorhodospiraceae</taxon>
        <taxon>Spiribacter</taxon>
    </lineage>
</organism>
<gene>
    <name evidence="6" type="ORF">FKY71_02970</name>
</gene>
<evidence type="ECO:0000313" key="7">
    <source>
        <dbReference type="Proteomes" id="UP000315400"/>
    </source>
</evidence>
<proteinExistence type="inferred from homology"/>
<feature type="domain" description="Type II/III secretion system secretin-like" evidence="4">
    <location>
        <begin position="248"/>
        <end position="402"/>
    </location>
</feature>
<name>A0A540VUW4_9GAMM</name>
<dbReference type="Pfam" id="PF13629">
    <property type="entry name" value="T2SS-T3SS_pil_N"/>
    <property type="match status" value="1"/>
</dbReference>
<dbReference type="Pfam" id="PF00263">
    <property type="entry name" value="Secretin"/>
    <property type="match status" value="1"/>
</dbReference>
<dbReference type="InterPro" id="IPR050810">
    <property type="entry name" value="Bact_Secretion_Sys_Channel"/>
</dbReference>
<dbReference type="GO" id="GO:0009306">
    <property type="term" value="P:protein secretion"/>
    <property type="evidence" value="ECO:0007669"/>
    <property type="project" value="InterPro"/>
</dbReference>
<dbReference type="InterPro" id="IPR004845">
    <property type="entry name" value="T2SS_GspD_CS"/>
</dbReference>
<dbReference type="PROSITE" id="PS00875">
    <property type="entry name" value="T2SP_D"/>
    <property type="match status" value="1"/>
</dbReference>
<evidence type="ECO:0000256" key="2">
    <source>
        <dbReference type="SAM" id="MobiDB-lite"/>
    </source>
</evidence>
<comment type="caution">
    <text evidence="6">The sequence shown here is derived from an EMBL/GenBank/DDBJ whole genome shotgun (WGS) entry which is preliminary data.</text>
</comment>
<evidence type="ECO:0000256" key="3">
    <source>
        <dbReference type="SAM" id="SignalP"/>
    </source>
</evidence>
<dbReference type="EMBL" id="VIFK01000010">
    <property type="protein sequence ID" value="TQF00549.1"/>
    <property type="molecule type" value="Genomic_DNA"/>
</dbReference>